<evidence type="ECO:0000313" key="1">
    <source>
        <dbReference type="EMBL" id="RXW13847.1"/>
    </source>
</evidence>
<organism evidence="1 2">
    <name type="scientific">Candolleomyces aberdarensis</name>
    <dbReference type="NCBI Taxonomy" id="2316362"/>
    <lineage>
        <taxon>Eukaryota</taxon>
        <taxon>Fungi</taxon>
        <taxon>Dikarya</taxon>
        <taxon>Basidiomycota</taxon>
        <taxon>Agaricomycotina</taxon>
        <taxon>Agaricomycetes</taxon>
        <taxon>Agaricomycetidae</taxon>
        <taxon>Agaricales</taxon>
        <taxon>Agaricineae</taxon>
        <taxon>Psathyrellaceae</taxon>
        <taxon>Candolleomyces</taxon>
    </lineage>
</organism>
<gene>
    <name evidence="1" type="ORF">EST38_g12005</name>
</gene>
<dbReference type="Proteomes" id="UP000290288">
    <property type="component" value="Unassembled WGS sequence"/>
</dbReference>
<protein>
    <submittedName>
        <fullName evidence="1">Uncharacterized protein</fullName>
    </submittedName>
</protein>
<dbReference type="AlphaFoldDB" id="A0A4Q2D3G9"/>
<accession>A0A4Q2D3G9</accession>
<sequence length="205" mass="22682">MMTGSGWTKERLMVSGIEVYVNGQDPAEPSVVPMGIFSLLEVPRVASYLHESPIPLFQPRRDIRPLDLTTVPARGAAHRLPYTAATDDMRAVSQASACSRVQQEVLESRRAYLIQVIKVNDIARERLLVMGAAMAAKDVVLHAQRAHMRGTLNKWNTDLAVEERAGMELVDELSSVRKMVDCERSRLRHILQQVTSAVAGNGSHA</sequence>
<dbReference type="EMBL" id="SDEE01000817">
    <property type="protein sequence ID" value="RXW13847.1"/>
    <property type="molecule type" value="Genomic_DNA"/>
</dbReference>
<keyword evidence="2" id="KW-1185">Reference proteome</keyword>
<name>A0A4Q2D3G9_9AGAR</name>
<reference evidence="1 2" key="1">
    <citation type="submission" date="2019-01" db="EMBL/GenBank/DDBJ databases">
        <title>Draft genome sequence of Psathyrella aberdarensis IHI B618.</title>
        <authorList>
            <person name="Buettner E."/>
            <person name="Kellner H."/>
        </authorList>
    </citation>
    <scope>NUCLEOTIDE SEQUENCE [LARGE SCALE GENOMIC DNA]</scope>
    <source>
        <strain evidence="1 2">IHI B618</strain>
    </source>
</reference>
<evidence type="ECO:0000313" key="2">
    <source>
        <dbReference type="Proteomes" id="UP000290288"/>
    </source>
</evidence>
<comment type="caution">
    <text evidence="1">The sequence shown here is derived from an EMBL/GenBank/DDBJ whole genome shotgun (WGS) entry which is preliminary data.</text>
</comment>
<proteinExistence type="predicted"/>